<keyword evidence="6 12" id="KW-0489">Methyltransferase</keyword>
<evidence type="ECO:0000256" key="4">
    <source>
        <dbReference type="ARBA" id="ARBA00013346"/>
    </source>
</evidence>
<comment type="caution">
    <text evidence="12">The sequence shown here is derived from an EMBL/GenBank/DDBJ whole genome shotgun (WGS) entry which is preliminary data.</text>
</comment>
<evidence type="ECO:0000256" key="10">
    <source>
        <dbReference type="ARBA" id="ARBA00031323"/>
    </source>
</evidence>
<accession>A0A553ZN50</accession>
<keyword evidence="5" id="KW-0963">Cytoplasm</keyword>
<dbReference type="SUPFAM" id="SSF53335">
    <property type="entry name" value="S-adenosyl-L-methionine-dependent methyltransferases"/>
    <property type="match status" value="1"/>
</dbReference>
<name>A0A553ZN50_9ACTN</name>
<evidence type="ECO:0000256" key="9">
    <source>
        <dbReference type="ARBA" id="ARBA00030757"/>
    </source>
</evidence>
<dbReference type="InterPro" id="IPR000682">
    <property type="entry name" value="PCMT"/>
</dbReference>
<dbReference type="RefSeq" id="WP_143940174.1">
    <property type="nucleotide sequence ID" value="NZ_VKLS01000062.1"/>
</dbReference>
<dbReference type="EMBL" id="VKLS01000062">
    <property type="protein sequence ID" value="TSB42736.1"/>
    <property type="molecule type" value="Genomic_DNA"/>
</dbReference>
<evidence type="ECO:0000313" key="13">
    <source>
        <dbReference type="Proteomes" id="UP000320888"/>
    </source>
</evidence>
<comment type="similarity">
    <text evidence="2">Belongs to the methyltransferase superfamily. L-isoaspartyl/D-aspartyl protein methyltransferase family.</text>
</comment>
<protein>
    <recommendedName>
        <fullName evidence="4">Protein-L-isoaspartate O-methyltransferase</fullName>
        <ecNumber evidence="3">2.1.1.77</ecNumber>
    </recommendedName>
    <alternativeName>
        <fullName evidence="11">L-isoaspartyl protein carboxyl methyltransferase</fullName>
    </alternativeName>
    <alternativeName>
        <fullName evidence="9">Protein L-isoaspartyl methyltransferase</fullName>
    </alternativeName>
    <alternativeName>
        <fullName evidence="10">Protein-beta-aspartate methyltransferase</fullName>
    </alternativeName>
</protein>
<evidence type="ECO:0000313" key="12">
    <source>
        <dbReference type="EMBL" id="TSB42736.1"/>
    </source>
</evidence>
<evidence type="ECO:0000256" key="3">
    <source>
        <dbReference type="ARBA" id="ARBA00011890"/>
    </source>
</evidence>
<evidence type="ECO:0000256" key="11">
    <source>
        <dbReference type="ARBA" id="ARBA00031350"/>
    </source>
</evidence>
<dbReference type="PANTHER" id="PTHR11579">
    <property type="entry name" value="PROTEIN-L-ISOASPARTATE O-METHYLTRANSFERASE"/>
    <property type="match status" value="1"/>
</dbReference>
<keyword evidence="13" id="KW-1185">Reference proteome</keyword>
<evidence type="ECO:0000256" key="5">
    <source>
        <dbReference type="ARBA" id="ARBA00022490"/>
    </source>
</evidence>
<keyword evidence="7 12" id="KW-0808">Transferase</keyword>
<sequence length="300" mass="32179">MTATAEDLRRACAEEMARYGEFDGCPWLRDAFSALPREHFVPDRVWWHRPRPDGLHTLIDRASAPHAWLTRVYAPGDPLITQIDDGAVAPTDDARGALTSSISSSAVIVELLRNLAPRPGEKTLEVGTGTGYTTALLAARVGGENVTTIEIDGQLAAGAAVRLAELGLRPHVVTGDGELGHLADCPYDRIVATASVRRIPQAWLDQLAPRGVLVVPLDSPLGWDLLLRLESTGPGTAQGCFVGRVEFMRTRGQRMPLGYDVLGWPAVADAAHWRDLRVDVGPEGQRISLPSVPSVAGAPG</sequence>
<dbReference type="Gene3D" id="3.40.50.150">
    <property type="entry name" value="Vaccinia Virus protein VP39"/>
    <property type="match status" value="1"/>
</dbReference>
<evidence type="ECO:0000256" key="1">
    <source>
        <dbReference type="ARBA" id="ARBA00004496"/>
    </source>
</evidence>
<keyword evidence="8" id="KW-0949">S-adenosyl-L-methionine</keyword>
<evidence type="ECO:0000256" key="7">
    <source>
        <dbReference type="ARBA" id="ARBA00022679"/>
    </source>
</evidence>
<evidence type="ECO:0000256" key="8">
    <source>
        <dbReference type="ARBA" id="ARBA00022691"/>
    </source>
</evidence>
<dbReference type="Proteomes" id="UP000320888">
    <property type="component" value="Unassembled WGS sequence"/>
</dbReference>
<dbReference type="GO" id="GO:0005737">
    <property type="term" value="C:cytoplasm"/>
    <property type="evidence" value="ECO:0007669"/>
    <property type="project" value="UniProtKB-SubCell"/>
</dbReference>
<dbReference type="CDD" id="cd02440">
    <property type="entry name" value="AdoMet_MTases"/>
    <property type="match status" value="1"/>
</dbReference>
<dbReference type="InterPro" id="IPR029063">
    <property type="entry name" value="SAM-dependent_MTases_sf"/>
</dbReference>
<gene>
    <name evidence="12" type="ORF">FNZ23_08330</name>
</gene>
<evidence type="ECO:0000256" key="2">
    <source>
        <dbReference type="ARBA" id="ARBA00005369"/>
    </source>
</evidence>
<evidence type="ECO:0000256" key="6">
    <source>
        <dbReference type="ARBA" id="ARBA00022603"/>
    </source>
</evidence>
<dbReference type="GO" id="GO:0032259">
    <property type="term" value="P:methylation"/>
    <property type="evidence" value="ECO:0007669"/>
    <property type="project" value="UniProtKB-KW"/>
</dbReference>
<organism evidence="12 13">
    <name type="scientific">Streptomyces benahoarensis</name>
    <dbReference type="NCBI Taxonomy" id="2595054"/>
    <lineage>
        <taxon>Bacteria</taxon>
        <taxon>Bacillati</taxon>
        <taxon>Actinomycetota</taxon>
        <taxon>Actinomycetes</taxon>
        <taxon>Kitasatosporales</taxon>
        <taxon>Streptomycetaceae</taxon>
        <taxon>Streptomyces</taxon>
    </lineage>
</organism>
<dbReference type="GO" id="GO:0004719">
    <property type="term" value="F:protein-L-isoaspartate (D-aspartate) O-methyltransferase activity"/>
    <property type="evidence" value="ECO:0007669"/>
    <property type="project" value="UniProtKB-EC"/>
</dbReference>
<reference evidence="12 13" key="1">
    <citation type="submission" date="2019-07" db="EMBL/GenBank/DDBJ databases">
        <title>Draft genome for Streptomyces benahoarensis MZ03-48.</title>
        <authorList>
            <person name="Gonzalez-Pimentel J.L."/>
        </authorList>
    </citation>
    <scope>NUCLEOTIDE SEQUENCE [LARGE SCALE GENOMIC DNA]</scope>
    <source>
        <strain evidence="12 13">MZ03-48</strain>
    </source>
</reference>
<comment type="subcellular location">
    <subcellularLocation>
        <location evidence="1">Cytoplasm</location>
    </subcellularLocation>
</comment>
<dbReference type="EC" id="2.1.1.77" evidence="3"/>
<proteinExistence type="inferred from homology"/>
<dbReference type="OrthoDB" id="4035289at2"/>
<dbReference type="PANTHER" id="PTHR11579:SF0">
    <property type="entry name" value="PROTEIN-L-ISOASPARTATE(D-ASPARTATE) O-METHYLTRANSFERASE"/>
    <property type="match status" value="1"/>
</dbReference>
<dbReference type="AlphaFoldDB" id="A0A553ZN50"/>
<dbReference type="Pfam" id="PF01135">
    <property type="entry name" value="PCMT"/>
    <property type="match status" value="1"/>
</dbReference>